<keyword evidence="1" id="KW-0175">Coiled coil</keyword>
<reference evidence="4 5" key="1">
    <citation type="submission" date="2019-02" db="EMBL/GenBank/DDBJ databases">
        <title>The Batch Genome Submission of Acinetobacter spp. strains.</title>
        <authorList>
            <person name="Qin J."/>
            <person name="Hu Y."/>
            <person name="Ye H."/>
            <person name="Wei L."/>
            <person name="Feng Y."/>
            <person name="Zong Z."/>
        </authorList>
    </citation>
    <scope>NUCLEOTIDE SEQUENCE [LARGE SCALE GENOMIC DNA]</scope>
    <source>
        <strain evidence="4 5">WCHABo060081</strain>
    </source>
</reference>
<feature type="region of interest" description="Disordered" evidence="2">
    <location>
        <begin position="1328"/>
        <end position="1347"/>
    </location>
</feature>
<comment type="caution">
    <text evidence="4">The sequence shown here is derived from an EMBL/GenBank/DDBJ whole genome shotgun (WGS) entry which is preliminary data.</text>
</comment>
<evidence type="ECO:0000313" key="5">
    <source>
        <dbReference type="Proteomes" id="UP000293483"/>
    </source>
</evidence>
<accession>A0A4Q7AMW7</accession>
<sequence length="1389" mass="146109">MTGKNLTFKLVMDADTKGFDAGTKASKDNWESFISLVKKEADGLKAASLETGKEVSKIVPDDLQKKADQAKGKLSEVSQAAGELQGQAIEAAGKIDGLGNELQDTANKANKASFEIGGAIPGDAVQLAEMLGNKFFSAAKEIESLGDKSTISAGELRAMSSAGEQGLNELNLALKAAQAELVRLQSTDGTLQDIEIAKQRVLSIQDAINEASSAFNYYQGVAINAMRGVDGATQSAINQVQRFSAVDLTGVVGEAQTATRAIESMGDGASLSTKEIERIGSIGTNSINALERELLTARNAFSALEQSSEAVTLNEIKAAGDKVKGLEQAVDLTKSAFSEFNVKATTAMQGVSTSTDKASGSAKQAGHAIYAALGKTPPTVINDAIANLSRKLEDFKANSKMPAEEVARVTKITEQEIARLRNELAGVEPAAEKANSGISSLSKGVNSTKFAVNALVGAMATLGVGLGIRELAETADSYTNLSARINIATSEGGNFTQAMAGVHQVALMTNTSLDATAGLFTKVNDVGKQMGMTQQQSLDLVKTINMAVQTGGGSAQASEAAIVQLTQALQSGVLRGDEFNSIMEQAPGISSALAKSLDVTTGELRKMAENGELSAEKVIKALQDQSAAIEADYAKFPTTIGNALQRISTQWQILIGSMDQANGASATVAQWLVTLADNMGIVETLLNDIGSGFVWVGDQLSFIDVSVFDSLKLALSSAYDAIKDVIAVAADLGKTITDILGTSLSNVLAVLSSFTGEATTAAEQVSFLERTLQGLSIAFGFVADGAAAIKIGVNLLAGAFFDLASAANSVLAAVTWGDVSKQFASNADAMKEKAKQYYAEAENDALVFHSKGMQRLEEAAQTEQEKNAQTLLKAKNLVDQLLLENQREVDGKKVTEQEKLNAIQAYAEAAITANKGVMDGTMQADLMTKGYIVTMDEAGKVSVTAWDAAAAGADKVSGSADRARKAAVAIGLDLDVSLNRVSAKFKETEGQLDNFAQGLEGLGIKGKQAAKVTFEAWLKWLEIAKSQAEIDYAKAKLKEFGNQGQISTSQVEQGLIAIKFQAQKLPDEIDPVTESFKRLGIETKENLKLAAQQALMDFINVRDSGQATAEGIQKAYEKAAQAAAASGDTGRVAAVNALNAGRNLEVQIDSTGKASVKAMNDWAASNDQVRNSAEGIADGFRNAGQVARDEAKSSTEAWADAVNAASAQFDAEMKRQGESLSKGIYNYNSYSKADVLAQLKSKGYSDKEAEKLAGSIWSKGLEADRDAKASNMAKGGNAGLNYLIQQEFDNAAAKGQTTQNGTNKINELLRQLDSNSLVSAGPSPKAVDVNSLAPSASTPVPRVTATPTSRTVQNNISINGKTISIPVAEENQGNFNDFLSELETLKNRM</sequence>
<dbReference type="Proteomes" id="UP000293483">
    <property type="component" value="Unassembled WGS sequence"/>
</dbReference>
<dbReference type="EMBL" id="SGSU01000028">
    <property type="protein sequence ID" value="RZG64077.1"/>
    <property type="molecule type" value="Genomic_DNA"/>
</dbReference>
<feature type="domain" description="Tape measure protein N-terminal" evidence="3">
    <location>
        <begin position="469"/>
        <end position="660"/>
    </location>
</feature>
<evidence type="ECO:0000256" key="1">
    <source>
        <dbReference type="SAM" id="Coils"/>
    </source>
</evidence>
<evidence type="ECO:0000259" key="3">
    <source>
        <dbReference type="Pfam" id="PF20155"/>
    </source>
</evidence>
<gene>
    <name evidence="4" type="ORF">EXE25_17720</name>
</gene>
<name>A0A4Q7AMW7_9GAMM</name>
<proteinExistence type="predicted"/>
<dbReference type="NCBIfam" id="TIGR02675">
    <property type="entry name" value="tape_meas_nterm"/>
    <property type="match status" value="1"/>
</dbReference>
<protein>
    <submittedName>
        <fullName evidence="4">Tape measure domain-containing protein</fullName>
    </submittedName>
</protein>
<organism evidence="4 5">
    <name type="scientific">Acinetobacter bouvetii</name>
    <dbReference type="NCBI Taxonomy" id="202951"/>
    <lineage>
        <taxon>Bacteria</taxon>
        <taxon>Pseudomonadati</taxon>
        <taxon>Pseudomonadota</taxon>
        <taxon>Gammaproteobacteria</taxon>
        <taxon>Moraxellales</taxon>
        <taxon>Moraxellaceae</taxon>
        <taxon>Acinetobacter</taxon>
    </lineage>
</organism>
<feature type="coiled-coil region" evidence="1">
    <location>
        <begin position="824"/>
        <end position="873"/>
    </location>
</feature>
<evidence type="ECO:0000256" key="2">
    <source>
        <dbReference type="SAM" id="MobiDB-lite"/>
    </source>
</evidence>
<dbReference type="Pfam" id="PF20155">
    <property type="entry name" value="TMP_3"/>
    <property type="match status" value="1"/>
</dbReference>
<evidence type="ECO:0000313" key="4">
    <source>
        <dbReference type="EMBL" id="RZG64077.1"/>
    </source>
</evidence>
<dbReference type="RefSeq" id="WP_130148568.1">
    <property type="nucleotide sequence ID" value="NZ_SGSU01000028.1"/>
</dbReference>
<dbReference type="InterPro" id="IPR013491">
    <property type="entry name" value="Tape_meas_N"/>
</dbReference>